<dbReference type="EMBL" id="QZFU01000045">
    <property type="protein sequence ID" value="RJO69251.1"/>
    <property type="molecule type" value="Genomic_DNA"/>
</dbReference>
<protein>
    <submittedName>
        <fullName evidence="2">DUF402 domain-containing protein</fullName>
    </submittedName>
</protein>
<sequence>MSALLPLLVAAPAVTGIAGYVARDFRALAWAHGANGAKESATAPPGPRTPARPKIEYFNVAELTNTDAKGFVRQVERFHVEPWGLYMARTAGPEFHYVESWLLPDLSIRATIAHRHAGDHHGRDYSLDIGEYSRIEPKRWRAVHHYLDIKVSGGHRAELRGVEDLLAAHAAGLVPTDQAHRALERATAAMDGLACHDHDMDSWLSARGIGLTWM</sequence>
<feature type="domain" description="DUF402" evidence="1">
    <location>
        <begin position="70"/>
        <end position="196"/>
    </location>
</feature>
<dbReference type="InterPro" id="IPR035930">
    <property type="entry name" value="FomD-like_sf"/>
</dbReference>
<evidence type="ECO:0000313" key="2">
    <source>
        <dbReference type="EMBL" id="RJO69251.1"/>
    </source>
</evidence>
<dbReference type="AlphaFoldDB" id="A0A3A4K096"/>
<name>A0A3A4K096_9NOCA</name>
<accession>A0A3A4K096</accession>
<dbReference type="InterPro" id="IPR007295">
    <property type="entry name" value="DUF402"/>
</dbReference>
<gene>
    <name evidence="2" type="ORF">D5S18_31890</name>
</gene>
<dbReference type="Proteomes" id="UP000266677">
    <property type="component" value="Unassembled WGS sequence"/>
</dbReference>
<reference evidence="2 3" key="1">
    <citation type="submission" date="2018-09" db="EMBL/GenBank/DDBJ databases">
        <title>YIM PH21274 draft genome.</title>
        <authorList>
            <person name="Miao C."/>
        </authorList>
    </citation>
    <scope>NUCLEOTIDE SEQUENCE [LARGE SCALE GENOMIC DNA]</scope>
    <source>
        <strain evidence="2 3">YIM PH 21724</strain>
    </source>
</reference>
<proteinExistence type="predicted"/>
<dbReference type="OrthoDB" id="3821551at2"/>
<dbReference type="Gene3D" id="2.40.380.10">
    <property type="entry name" value="FomD-like"/>
    <property type="match status" value="1"/>
</dbReference>
<comment type="caution">
    <text evidence="2">The sequence shown here is derived from an EMBL/GenBank/DDBJ whole genome shotgun (WGS) entry which is preliminary data.</text>
</comment>
<evidence type="ECO:0000259" key="1">
    <source>
        <dbReference type="Pfam" id="PF04167"/>
    </source>
</evidence>
<evidence type="ECO:0000313" key="3">
    <source>
        <dbReference type="Proteomes" id="UP000266677"/>
    </source>
</evidence>
<dbReference type="RefSeq" id="WP_120044833.1">
    <property type="nucleotide sequence ID" value="NZ_QZFU01000045.1"/>
</dbReference>
<dbReference type="Pfam" id="PF04167">
    <property type="entry name" value="DUF402"/>
    <property type="match status" value="1"/>
</dbReference>
<organism evidence="2 3">
    <name type="scientific">Nocardia panacis</name>
    <dbReference type="NCBI Taxonomy" id="2340916"/>
    <lineage>
        <taxon>Bacteria</taxon>
        <taxon>Bacillati</taxon>
        <taxon>Actinomycetota</taxon>
        <taxon>Actinomycetes</taxon>
        <taxon>Mycobacteriales</taxon>
        <taxon>Nocardiaceae</taxon>
        <taxon>Nocardia</taxon>
    </lineage>
</organism>
<keyword evidence="3" id="KW-1185">Reference proteome</keyword>
<dbReference type="SUPFAM" id="SSF159234">
    <property type="entry name" value="FomD-like"/>
    <property type="match status" value="1"/>
</dbReference>